<keyword evidence="1" id="KW-1133">Transmembrane helix</keyword>
<dbReference type="AlphaFoldDB" id="A0A1G9JLX2"/>
<dbReference type="EMBL" id="FNGV01000001">
    <property type="protein sequence ID" value="SDL38235.1"/>
    <property type="molecule type" value="Genomic_DNA"/>
</dbReference>
<accession>A0A1G9JLX2</accession>
<dbReference type="STRING" id="192904.SAMN04488514_101607"/>
<reference evidence="2 3" key="1">
    <citation type="submission" date="2016-10" db="EMBL/GenBank/DDBJ databases">
        <authorList>
            <person name="de Groot N.N."/>
        </authorList>
    </citation>
    <scope>NUCLEOTIDE SEQUENCE [LARGE SCALE GENOMIC DNA]</scope>
    <source>
        <strain evidence="2 3">DSM 19886</strain>
    </source>
</reference>
<evidence type="ECO:0000313" key="3">
    <source>
        <dbReference type="Proteomes" id="UP000199440"/>
    </source>
</evidence>
<feature type="transmembrane region" description="Helical" evidence="1">
    <location>
        <begin position="93"/>
        <end position="111"/>
    </location>
</feature>
<gene>
    <name evidence="2" type="ORF">SAMN04488514_101607</name>
</gene>
<keyword evidence="3" id="KW-1185">Reference proteome</keyword>
<evidence type="ECO:0000256" key="1">
    <source>
        <dbReference type="SAM" id="Phobius"/>
    </source>
</evidence>
<feature type="transmembrane region" description="Helical" evidence="1">
    <location>
        <begin position="42"/>
        <end position="67"/>
    </location>
</feature>
<proteinExistence type="predicted"/>
<organism evidence="2 3">
    <name type="scientific">Kriegella aquimaris</name>
    <dbReference type="NCBI Taxonomy" id="192904"/>
    <lineage>
        <taxon>Bacteria</taxon>
        <taxon>Pseudomonadati</taxon>
        <taxon>Bacteroidota</taxon>
        <taxon>Flavobacteriia</taxon>
        <taxon>Flavobacteriales</taxon>
        <taxon>Flavobacteriaceae</taxon>
        <taxon>Kriegella</taxon>
    </lineage>
</organism>
<keyword evidence="1" id="KW-0472">Membrane</keyword>
<keyword evidence="1" id="KW-0812">Transmembrane</keyword>
<feature type="transmembrane region" description="Helical" evidence="1">
    <location>
        <begin position="12"/>
        <end position="30"/>
    </location>
</feature>
<name>A0A1G9JLX2_9FLAO</name>
<dbReference type="OrthoDB" id="573857at2"/>
<dbReference type="Proteomes" id="UP000199440">
    <property type="component" value="Unassembled WGS sequence"/>
</dbReference>
<evidence type="ECO:0000313" key="2">
    <source>
        <dbReference type="EMBL" id="SDL38235.1"/>
    </source>
</evidence>
<sequence length="114" mass="13245">MNETDKLLAIKLIHTIIWAFFVFVICYVLYSGITNQVNTFTWVGIGLIIGEGLILLVFKMFCPLTLLARKYSDSKKENFDIFLPNWLAKYNKFIFTSIFIVGLLLVVIRFIQNQ</sequence>
<protein>
    <recommendedName>
        <fullName evidence="4">DUF2784 domain-containing protein</fullName>
    </recommendedName>
</protein>
<evidence type="ECO:0008006" key="4">
    <source>
        <dbReference type="Google" id="ProtNLM"/>
    </source>
</evidence>